<organism evidence="1 2">
    <name type="scientific">Bradyrhizobium canariense</name>
    <dbReference type="NCBI Taxonomy" id="255045"/>
    <lineage>
        <taxon>Bacteria</taxon>
        <taxon>Pseudomonadati</taxon>
        <taxon>Pseudomonadota</taxon>
        <taxon>Alphaproteobacteria</taxon>
        <taxon>Hyphomicrobiales</taxon>
        <taxon>Nitrobacteraceae</taxon>
        <taxon>Bradyrhizobium</taxon>
    </lineage>
</organism>
<evidence type="ECO:0000313" key="2">
    <source>
        <dbReference type="Proteomes" id="UP000243904"/>
    </source>
</evidence>
<keyword evidence="2" id="KW-1185">Reference proteome</keyword>
<dbReference type="AlphaFoldDB" id="A0A1H1XGL6"/>
<reference evidence="2" key="1">
    <citation type="submission" date="2016-10" db="EMBL/GenBank/DDBJ databases">
        <authorList>
            <person name="Varghese N."/>
            <person name="Submissions S."/>
        </authorList>
    </citation>
    <scope>NUCLEOTIDE SEQUENCE [LARGE SCALE GENOMIC DNA]</scope>
    <source>
        <strain evidence="2">GAS369</strain>
    </source>
</reference>
<protein>
    <submittedName>
        <fullName evidence="1">Uncharacterized protein</fullName>
    </submittedName>
</protein>
<dbReference type="EMBL" id="LT629750">
    <property type="protein sequence ID" value="SDT08262.1"/>
    <property type="molecule type" value="Genomic_DNA"/>
</dbReference>
<accession>A0A1H1XGL6</accession>
<name>A0A1H1XGL6_9BRAD</name>
<sequence>MLDRRAFLATAGAILITDTKSSLAQTTPSKALRVVVIANRYHEADGLMAAICNQMAHSPNLSAPYNVDWPRWPRVLSNPPAPPKDSGMPRCLIDVFRSPSDKTPTATMEIWCIDDLANTNGVSSAKISAMDQITNFTKPPSTPDGVIAFGTAGYPGLPSNNGCATIGGTIFIHDASNGAAGGWSWPGNMDMLIPSKIPASFFSSVAADQEALVAINLEMISPQNHPASVLQLIIAADAVGISSVNIPAGAQYCDVDTNSIGQALSHGAKNIASVETTHGVIRSKWPDAPFVFVTAIPNRVCHFPDEASGIYAQEFASSHNAGVALKHVIPYFVSAIA</sequence>
<evidence type="ECO:0000313" key="1">
    <source>
        <dbReference type="EMBL" id="SDT08262.1"/>
    </source>
</evidence>
<proteinExistence type="predicted"/>
<dbReference type="RefSeq" id="WP_146688716.1">
    <property type="nucleotide sequence ID" value="NZ_LT629750.1"/>
</dbReference>
<gene>
    <name evidence="1" type="ORF">SAMN05444158_4313</name>
</gene>
<dbReference type="Proteomes" id="UP000243904">
    <property type="component" value="Chromosome I"/>
</dbReference>